<dbReference type="EMBL" id="BK032769">
    <property type="protein sequence ID" value="DAF59392.1"/>
    <property type="molecule type" value="Genomic_DNA"/>
</dbReference>
<protein>
    <submittedName>
        <fullName evidence="1">ECF sigma factor</fullName>
    </submittedName>
</protein>
<evidence type="ECO:0000313" key="1">
    <source>
        <dbReference type="EMBL" id="DAF59392.1"/>
    </source>
</evidence>
<sequence>MKYNDDQRKQIKELLDNSPNFIEKPLFGETKPYYNTRLAREYLERYKELALELNRSNYLTKIYDLDLYKLKDSELNPLIEEYKEKEKALQHQYIEAQQEIVKTINKVESARYRLLLTNYYLNNMPLTEIATKYHTDHSTIGCSYRTIKLNLKEALKQVCIVLDGE</sequence>
<dbReference type="InterPro" id="IPR013324">
    <property type="entry name" value="RNA_pol_sigma_r3/r4-like"/>
</dbReference>
<dbReference type="SUPFAM" id="SSF88659">
    <property type="entry name" value="Sigma3 and sigma4 domains of RNA polymerase sigma factors"/>
    <property type="match status" value="1"/>
</dbReference>
<proteinExistence type="predicted"/>
<accession>A0A8S5T8E3</accession>
<reference evidence="1" key="1">
    <citation type="journal article" date="2021" name="Proc. Natl. Acad. Sci. U.S.A.">
        <title>A Catalog of Tens of Thousands of Viruses from Human Metagenomes Reveals Hidden Associations with Chronic Diseases.</title>
        <authorList>
            <person name="Tisza M.J."/>
            <person name="Buck C.B."/>
        </authorList>
    </citation>
    <scope>NUCLEOTIDE SEQUENCE</scope>
    <source>
        <strain evidence="1">CtQQg4</strain>
    </source>
</reference>
<name>A0A8S5T8E3_9CAUD</name>
<organism evidence="1">
    <name type="scientific">Myoviridae sp. ctQQg4</name>
    <dbReference type="NCBI Taxonomy" id="2827686"/>
    <lineage>
        <taxon>Viruses</taxon>
        <taxon>Duplodnaviria</taxon>
        <taxon>Heunggongvirae</taxon>
        <taxon>Uroviricota</taxon>
        <taxon>Caudoviricetes</taxon>
    </lineage>
</organism>